<accession>A0ABR2KCI4</accession>
<keyword evidence="3" id="KW-0770">Synapse</keyword>
<evidence type="ECO:0000256" key="3">
    <source>
        <dbReference type="ARBA" id="ARBA00023018"/>
    </source>
</evidence>
<dbReference type="Pfam" id="PF07534">
    <property type="entry name" value="TLD"/>
    <property type="match status" value="1"/>
</dbReference>
<proteinExistence type="predicted"/>
<dbReference type="SUPFAM" id="SSF47923">
    <property type="entry name" value="Ypt/Rab-GAP domain of gyp1p"/>
    <property type="match status" value="1"/>
</dbReference>
<protein>
    <recommendedName>
        <fullName evidence="7">TLDc domain-containing protein</fullName>
    </recommendedName>
</protein>
<evidence type="ECO:0000256" key="1">
    <source>
        <dbReference type="ARBA" id="ARBA00004156"/>
    </source>
</evidence>
<dbReference type="InterPro" id="IPR000195">
    <property type="entry name" value="Rab-GAP-TBC_dom"/>
</dbReference>
<dbReference type="PROSITE" id="PS51886">
    <property type="entry name" value="TLDC"/>
    <property type="match status" value="1"/>
</dbReference>
<evidence type="ECO:0000256" key="6">
    <source>
        <dbReference type="ARBA" id="ARBA00034103"/>
    </source>
</evidence>
<sequence length="530" mass="60841">MDEQILISRDQYENESTSIPLSQWNIEEKNRIFRTRKLSSCKSVNRFFKETVRQGICNSHRSELYLYLTEIGEISEELKGFYNDAVSSKTYPRCRNIIALFGYPDYEFFISNDIIEDNLSIIKNQNPGITFSPLIPCVSSLLSLFFKQDIVYVAIQTMINKDNKYFTKTKSELITMMKAIEKIISNHAKKLFDYSKILKINISEVALVLIPFLFSNRVDKNVSLTVFDAYICDGRTALVKYIVGILLILQSQLLKAKSPSEFIDIIVCYLASLNNPTELSKLIHLTFSLSYTKSKKIMYLERHDKIKNNDYLLYRIGSQLPKIEEFCSFHRFSPMFGSSMTGLHTYNGNYCPTRISIDHVVNSSIHNGKLLTVSQFEKLKIRFHSRLRRFDAYPVYLLSRDGSAFMTFFKKSKNCSPCMIIIKTESKTIGAVFDDDIYPKCKNKYYGSPLATVFDVTNDEIYKTSLKNDYYLSVQIDSISIGGGATGCAIYLEDSFETVFSDPCESFDSPSLLPSQRVSIIDVELYKLSI</sequence>
<dbReference type="PANTHER" id="PTHR23354">
    <property type="entry name" value="NUCLEOLAR PROTEIN 7/ESTROGEN RECEPTOR COACTIVATOR-RELATED"/>
    <property type="match status" value="1"/>
</dbReference>
<dbReference type="InterPro" id="IPR006571">
    <property type="entry name" value="TLDc_dom"/>
</dbReference>
<dbReference type="SMART" id="SM00584">
    <property type="entry name" value="TLDc"/>
    <property type="match status" value="1"/>
</dbReference>
<evidence type="ECO:0000256" key="5">
    <source>
        <dbReference type="ARBA" id="ARBA00023329"/>
    </source>
</evidence>
<dbReference type="EMBL" id="JAPFFF010000006">
    <property type="protein sequence ID" value="KAK8887720.1"/>
    <property type="molecule type" value="Genomic_DNA"/>
</dbReference>
<keyword evidence="9" id="KW-1185">Reference proteome</keyword>
<evidence type="ECO:0000259" key="7">
    <source>
        <dbReference type="PROSITE" id="PS51886"/>
    </source>
</evidence>
<keyword evidence="5" id="KW-0968">Cytoplasmic vesicle</keyword>
<dbReference type="Pfam" id="PF00566">
    <property type="entry name" value="RabGAP-TBC"/>
    <property type="match status" value="1"/>
</dbReference>
<keyword evidence="4" id="KW-0472">Membrane</keyword>
<feature type="domain" description="TLDc" evidence="7">
    <location>
        <begin position="369"/>
        <end position="529"/>
    </location>
</feature>
<comment type="subcellular location">
    <subcellularLocation>
        <location evidence="1">Cytoplasmic vesicle membrane</location>
    </subcellularLocation>
    <subcellularLocation>
        <location evidence="2">Endomembrane system</location>
        <topology evidence="2">Peripheral membrane protein</topology>
    </subcellularLocation>
    <subcellularLocation>
        <location evidence="6">Synapse</location>
    </subcellularLocation>
</comment>
<dbReference type="InterPro" id="IPR035969">
    <property type="entry name" value="Rab-GAP_TBC_sf"/>
</dbReference>
<organism evidence="8 9">
    <name type="scientific">Tritrichomonas musculus</name>
    <dbReference type="NCBI Taxonomy" id="1915356"/>
    <lineage>
        <taxon>Eukaryota</taxon>
        <taxon>Metamonada</taxon>
        <taxon>Parabasalia</taxon>
        <taxon>Tritrichomonadida</taxon>
        <taxon>Tritrichomonadidae</taxon>
        <taxon>Tritrichomonas</taxon>
    </lineage>
</organism>
<reference evidence="8 9" key="1">
    <citation type="submission" date="2024-04" db="EMBL/GenBank/DDBJ databases">
        <title>Tritrichomonas musculus Genome.</title>
        <authorList>
            <person name="Alves-Ferreira E."/>
            <person name="Grigg M."/>
            <person name="Lorenzi H."/>
            <person name="Galac M."/>
        </authorList>
    </citation>
    <scope>NUCLEOTIDE SEQUENCE [LARGE SCALE GENOMIC DNA]</scope>
    <source>
        <strain evidence="8 9">EAF2021</strain>
    </source>
</reference>
<evidence type="ECO:0000313" key="9">
    <source>
        <dbReference type="Proteomes" id="UP001470230"/>
    </source>
</evidence>
<evidence type="ECO:0000313" key="8">
    <source>
        <dbReference type="EMBL" id="KAK8887720.1"/>
    </source>
</evidence>
<name>A0ABR2KCI4_9EUKA</name>
<dbReference type="PANTHER" id="PTHR23354:SF122">
    <property type="entry name" value="GTPASE-ACTIVATING PROTEIN SKYWALKER"/>
    <property type="match status" value="1"/>
</dbReference>
<dbReference type="Proteomes" id="UP001470230">
    <property type="component" value="Unassembled WGS sequence"/>
</dbReference>
<gene>
    <name evidence="8" type="ORF">M9Y10_038774</name>
</gene>
<comment type="caution">
    <text evidence="8">The sequence shown here is derived from an EMBL/GenBank/DDBJ whole genome shotgun (WGS) entry which is preliminary data.</text>
</comment>
<evidence type="ECO:0000256" key="2">
    <source>
        <dbReference type="ARBA" id="ARBA00004184"/>
    </source>
</evidence>
<dbReference type="Gene3D" id="1.10.472.80">
    <property type="entry name" value="Ypt/Rab-GAP domain of gyp1p, domain 3"/>
    <property type="match status" value="1"/>
</dbReference>
<evidence type="ECO:0000256" key="4">
    <source>
        <dbReference type="ARBA" id="ARBA00023136"/>
    </source>
</evidence>